<reference evidence="7" key="1">
    <citation type="journal article" date="2020" name="mSystems">
        <title>Genome- and Community-Level Interaction Insights into Carbon Utilization and Element Cycling Functions of Hydrothermarchaeota in Hydrothermal Sediment.</title>
        <authorList>
            <person name="Zhou Z."/>
            <person name="Liu Y."/>
            <person name="Xu W."/>
            <person name="Pan J."/>
            <person name="Luo Z.H."/>
            <person name="Li M."/>
        </authorList>
    </citation>
    <scope>NUCLEOTIDE SEQUENCE [LARGE SCALE GENOMIC DNA]</scope>
    <source>
        <strain evidence="7">HyVt-533</strain>
    </source>
</reference>
<keyword evidence="2 5" id="KW-0489">Methyltransferase</keyword>
<accession>A0A7V5P0B2</accession>
<evidence type="ECO:0000313" key="7">
    <source>
        <dbReference type="EMBL" id="HHI97495.1"/>
    </source>
</evidence>
<dbReference type="Gene3D" id="3.40.1280.10">
    <property type="match status" value="1"/>
</dbReference>
<dbReference type="NCBIfam" id="TIGR00050">
    <property type="entry name" value="rRNA_methyl_1"/>
    <property type="match status" value="1"/>
</dbReference>
<evidence type="ECO:0000256" key="5">
    <source>
        <dbReference type="RuleBase" id="RU362024"/>
    </source>
</evidence>
<dbReference type="InterPro" id="IPR004384">
    <property type="entry name" value="RNA_MeTrfase_TrmJ/LasT"/>
</dbReference>
<comment type="caution">
    <text evidence="7">The sequence shown here is derived from an EMBL/GenBank/DDBJ whole genome shotgun (WGS) entry which is preliminary data.</text>
</comment>
<comment type="function">
    <text evidence="5">Catalyzes the formation of 2'O-methylated cytidine (Cm32) or 2'O-methylated uridine (Um32) at position 32 in tRNA.</text>
</comment>
<dbReference type="PIRSF" id="PIRSF004808">
    <property type="entry name" value="LasT"/>
    <property type="match status" value="1"/>
</dbReference>
<comment type="catalytic activity">
    <reaction evidence="5">
        <text>uridine(32) in tRNA + S-adenosyl-L-methionine = 2'-O-methyluridine(32) in tRNA + S-adenosyl-L-homocysteine + H(+)</text>
        <dbReference type="Rhea" id="RHEA:42936"/>
        <dbReference type="Rhea" id="RHEA-COMP:10107"/>
        <dbReference type="Rhea" id="RHEA-COMP:10290"/>
        <dbReference type="ChEBI" id="CHEBI:15378"/>
        <dbReference type="ChEBI" id="CHEBI:57856"/>
        <dbReference type="ChEBI" id="CHEBI:59789"/>
        <dbReference type="ChEBI" id="CHEBI:65315"/>
        <dbReference type="ChEBI" id="CHEBI:74478"/>
        <dbReference type="EC" id="2.1.1.200"/>
    </reaction>
</comment>
<dbReference type="AlphaFoldDB" id="A0A7V5P0B2"/>
<protein>
    <recommendedName>
        <fullName evidence="5">tRNA (cytidine/uridine-2'-O-)-methyltransferase TrmJ</fullName>
        <ecNumber evidence="5">2.1.1.200</ecNumber>
    </recommendedName>
    <alternativeName>
        <fullName evidence="5">tRNA (cytidine(32)/uridine(32)-2'-O)-methyltransferase</fullName>
    </alternativeName>
    <alternativeName>
        <fullName evidence="5">tRNA Cm32/Um32 methyltransferase</fullName>
    </alternativeName>
</protein>
<gene>
    <name evidence="5" type="primary">trmJ</name>
    <name evidence="7" type="ORF">ENJ96_06550</name>
</gene>
<dbReference type="InterPro" id="IPR029026">
    <property type="entry name" value="tRNA_m1G_MTases_N"/>
</dbReference>
<dbReference type="GO" id="GO:0002128">
    <property type="term" value="P:tRNA nucleoside ribose methylation"/>
    <property type="evidence" value="ECO:0007669"/>
    <property type="project" value="TreeGrafter"/>
</dbReference>
<keyword evidence="5" id="KW-0963">Cytoplasm</keyword>
<evidence type="ECO:0000256" key="4">
    <source>
        <dbReference type="ARBA" id="ARBA00022691"/>
    </source>
</evidence>
<proteinExistence type="inferred from homology"/>
<evidence type="ECO:0000256" key="1">
    <source>
        <dbReference type="ARBA" id="ARBA00007228"/>
    </source>
</evidence>
<organism evidence="7">
    <name type="scientific">Thermodesulfatator atlanticus</name>
    <dbReference type="NCBI Taxonomy" id="501497"/>
    <lineage>
        <taxon>Bacteria</taxon>
        <taxon>Pseudomonadati</taxon>
        <taxon>Thermodesulfobacteriota</taxon>
        <taxon>Thermodesulfobacteria</taxon>
        <taxon>Thermodesulfobacteriales</taxon>
        <taxon>Thermodesulfatatoraceae</taxon>
        <taxon>Thermodesulfatator</taxon>
    </lineage>
</organism>
<dbReference type="GO" id="GO:0005829">
    <property type="term" value="C:cytosol"/>
    <property type="evidence" value="ECO:0007669"/>
    <property type="project" value="TreeGrafter"/>
</dbReference>
<dbReference type="InterPro" id="IPR029028">
    <property type="entry name" value="Alpha/beta_knot_MTases"/>
</dbReference>
<dbReference type="GO" id="GO:0160206">
    <property type="term" value="F:tRNA (cytidine(32)/uridine(32)-2'-O)-methyltransferase activity"/>
    <property type="evidence" value="ECO:0007669"/>
    <property type="project" value="UniProtKB-EC"/>
</dbReference>
<name>A0A7V5P0B2_9BACT</name>
<keyword evidence="4 5" id="KW-0949">S-adenosyl-L-methionine</keyword>
<keyword evidence="5" id="KW-0819">tRNA processing</keyword>
<evidence type="ECO:0000256" key="3">
    <source>
        <dbReference type="ARBA" id="ARBA00022679"/>
    </source>
</evidence>
<comment type="subcellular location">
    <subcellularLocation>
        <location evidence="5">Cytoplasm</location>
    </subcellularLocation>
</comment>
<comment type="subunit">
    <text evidence="5">Homodimer.</text>
</comment>
<dbReference type="InterPro" id="IPR001537">
    <property type="entry name" value="SpoU_MeTrfase"/>
</dbReference>
<dbReference type="PANTHER" id="PTHR42786:SF2">
    <property type="entry name" value="TRNA (CYTIDINE_URIDINE-2'-O-)-METHYLTRANSFERASE TRMJ"/>
    <property type="match status" value="1"/>
</dbReference>
<feature type="domain" description="tRNA/rRNA methyltransferase SpoU type" evidence="6">
    <location>
        <begin position="4"/>
        <end position="153"/>
    </location>
</feature>
<dbReference type="Pfam" id="PF00588">
    <property type="entry name" value="SpoU_methylase"/>
    <property type="match status" value="1"/>
</dbReference>
<keyword evidence="3" id="KW-0808">Transferase</keyword>
<dbReference type="Proteomes" id="UP000886101">
    <property type="component" value="Unassembled WGS sequence"/>
</dbReference>
<dbReference type="Gene3D" id="1.10.8.590">
    <property type="match status" value="1"/>
</dbReference>
<dbReference type="SUPFAM" id="SSF75217">
    <property type="entry name" value="alpha/beta knot"/>
    <property type="match status" value="1"/>
</dbReference>
<dbReference type="PANTHER" id="PTHR42786">
    <property type="entry name" value="TRNA/RRNA METHYLTRANSFERASE"/>
    <property type="match status" value="1"/>
</dbReference>
<dbReference type="EMBL" id="DROK01000188">
    <property type="protein sequence ID" value="HHI97495.1"/>
    <property type="molecule type" value="Genomic_DNA"/>
</dbReference>
<evidence type="ECO:0000259" key="6">
    <source>
        <dbReference type="Pfam" id="PF00588"/>
    </source>
</evidence>
<comment type="catalytic activity">
    <reaction evidence="5">
        <text>cytidine(32) in tRNA + S-adenosyl-L-methionine = 2'-O-methylcytidine(32) in tRNA + S-adenosyl-L-homocysteine + H(+)</text>
        <dbReference type="Rhea" id="RHEA:42932"/>
        <dbReference type="Rhea" id="RHEA-COMP:10288"/>
        <dbReference type="Rhea" id="RHEA-COMP:10289"/>
        <dbReference type="ChEBI" id="CHEBI:15378"/>
        <dbReference type="ChEBI" id="CHEBI:57856"/>
        <dbReference type="ChEBI" id="CHEBI:59789"/>
        <dbReference type="ChEBI" id="CHEBI:74495"/>
        <dbReference type="ChEBI" id="CHEBI:82748"/>
        <dbReference type="EC" id="2.1.1.200"/>
    </reaction>
</comment>
<sequence>MENIAVVLVEPLYPENIGAAARACANFGVRELILVRPKNLDQEKMKAMATKAGLPVLEGMKVYEKLEEALAPFGYVVGTTARLGRQRKVFETIREAAPSIIELSLQNQIALLFGNEKWGLTNEDLYFCHRVVTIPTTEAASLNVSQAVVIILYEIFSQAAEVKLPKPRLATIQELEPMYRLLKETLEAIDYVPHDNVVLWMTTIRRFLSRLDLTAQEVRIIQGFCRNLLWHLGKRDQPHKDREQK</sequence>
<dbReference type="GO" id="GO:0003723">
    <property type="term" value="F:RNA binding"/>
    <property type="evidence" value="ECO:0007669"/>
    <property type="project" value="InterPro"/>
</dbReference>
<dbReference type="EC" id="2.1.1.200" evidence="5"/>
<dbReference type="CDD" id="cd18093">
    <property type="entry name" value="SpoU-like_TrmJ"/>
    <property type="match status" value="1"/>
</dbReference>
<evidence type="ECO:0000256" key="2">
    <source>
        <dbReference type="ARBA" id="ARBA00022603"/>
    </source>
</evidence>
<comment type="similarity">
    <text evidence="1">Belongs to the class IV-like SAM-binding methyltransferase superfamily. RNA methyltransferase TrmH family.</text>
</comment>